<accession>A0A0F9XIC2</accession>
<comment type="caution">
    <text evidence="2">The sequence shown here is derived from an EMBL/GenBank/DDBJ whole genome shotgun (WGS) entry which is preliminary data.</text>
</comment>
<evidence type="ECO:0000313" key="2">
    <source>
        <dbReference type="EMBL" id="KKP04265.1"/>
    </source>
</evidence>
<feature type="region of interest" description="Disordered" evidence="1">
    <location>
        <begin position="1"/>
        <end position="52"/>
    </location>
</feature>
<dbReference type="OMA" id="GDVLWCD"/>
<gene>
    <name evidence="2" type="ORF">THAR02_03616</name>
</gene>
<evidence type="ECO:0000256" key="1">
    <source>
        <dbReference type="SAM" id="MobiDB-lite"/>
    </source>
</evidence>
<sequence length="385" mass="43321">MAGFKKLLQTLTGKKSDDATQPEEQQPQTPQPKPWSGIDNTQPAGSNPIRGFSTEYLGEQKSSNTAVRRDLGFAGHIGGQWFGVYGDTLWCSPGVTDPDLEPDPEGFHGMVRNSVAVLTDDPLVVRFVHLNGDEPVAHPLQFTPFEERWGETNLFGFGGTSLVEVDGYGEGVGALYYLINEHENYRHAGIARVEVIDGVPTTTKRLGEHGWWWDCSTTAKYGDIATYRDVNSEYIYAWGHPPKTITEWPATEYIYQTRVKATEAFDLDKYEYWWGRAKGWRSEMLNEHNPETAVMWGAGQGQVVYSKWFKCYIYVHLNGPKVALRTAAKLEGPWSEDREVFEAKPIDGGFVYAGVAYPFLDETGKTLTIAYTNNNHIQVIRVTFE</sequence>
<organism evidence="2 3">
    <name type="scientific">Trichoderma harzianum</name>
    <name type="common">Hypocrea lixii</name>
    <dbReference type="NCBI Taxonomy" id="5544"/>
    <lineage>
        <taxon>Eukaryota</taxon>
        <taxon>Fungi</taxon>
        <taxon>Dikarya</taxon>
        <taxon>Ascomycota</taxon>
        <taxon>Pezizomycotina</taxon>
        <taxon>Sordariomycetes</taxon>
        <taxon>Hypocreomycetidae</taxon>
        <taxon>Hypocreales</taxon>
        <taxon>Hypocreaceae</taxon>
        <taxon>Trichoderma</taxon>
    </lineage>
</organism>
<dbReference type="Proteomes" id="UP000034112">
    <property type="component" value="Unassembled WGS sequence"/>
</dbReference>
<reference evidence="3" key="1">
    <citation type="journal article" date="2015" name="Genome Announc.">
        <title>Draft whole-genome sequence of the biocontrol agent Trichoderma harzianum T6776.</title>
        <authorList>
            <person name="Baroncelli R."/>
            <person name="Piaggeschi G."/>
            <person name="Fiorini L."/>
            <person name="Bertolini E."/>
            <person name="Zapparata A."/>
            <person name="Pe M.E."/>
            <person name="Sarrocco S."/>
            <person name="Vannacci G."/>
        </authorList>
    </citation>
    <scope>NUCLEOTIDE SEQUENCE [LARGE SCALE GENOMIC DNA]</scope>
    <source>
        <strain evidence="3">T6776</strain>
    </source>
</reference>
<proteinExistence type="predicted"/>
<dbReference type="OrthoDB" id="2583188at2759"/>
<protein>
    <submittedName>
        <fullName evidence="2">Uncharacterized protein</fullName>
    </submittedName>
</protein>
<dbReference type="AlphaFoldDB" id="A0A0F9XIC2"/>
<name>A0A0F9XIC2_TRIHA</name>
<dbReference type="EMBL" id="JOKZ01000082">
    <property type="protein sequence ID" value="KKP04265.1"/>
    <property type="molecule type" value="Genomic_DNA"/>
</dbReference>
<evidence type="ECO:0000313" key="3">
    <source>
        <dbReference type="Proteomes" id="UP000034112"/>
    </source>
</evidence>